<reference evidence="1" key="1">
    <citation type="submission" date="2014-11" db="EMBL/GenBank/DDBJ databases">
        <authorList>
            <person name="Amaro Gonzalez C."/>
        </authorList>
    </citation>
    <scope>NUCLEOTIDE SEQUENCE</scope>
</reference>
<dbReference type="AlphaFoldDB" id="A0A0E9SIJ6"/>
<dbReference type="EMBL" id="GBXM01067441">
    <property type="protein sequence ID" value="JAH41136.1"/>
    <property type="molecule type" value="Transcribed_RNA"/>
</dbReference>
<accession>A0A0E9SIJ6</accession>
<protein>
    <submittedName>
        <fullName evidence="1">Uncharacterized protein</fullName>
    </submittedName>
</protein>
<sequence>MKSLVSFSCSFISFANQRSVFAPINCLNCDSDTAIHTFWGQVSNGVVMPQNKSEETH</sequence>
<reference evidence="1" key="2">
    <citation type="journal article" date="2015" name="Fish Shellfish Immunol.">
        <title>Early steps in the European eel (Anguilla anguilla)-Vibrio vulnificus interaction in the gills: Role of the RtxA13 toxin.</title>
        <authorList>
            <person name="Callol A."/>
            <person name="Pajuelo D."/>
            <person name="Ebbesson L."/>
            <person name="Teles M."/>
            <person name="MacKenzie S."/>
            <person name="Amaro C."/>
        </authorList>
    </citation>
    <scope>NUCLEOTIDE SEQUENCE</scope>
</reference>
<organism evidence="1">
    <name type="scientific">Anguilla anguilla</name>
    <name type="common">European freshwater eel</name>
    <name type="synonym">Muraena anguilla</name>
    <dbReference type="NCBI Taxonomy" id="7936"/>
    <lineage>
        <taxon>Eukaryota</taxon>
        <taxon>Metazoa</taxon>
        <taxon>Chordata</taxon>
        <taxon>Craniata</taxon>
        <taxon>Vertebrata</taxon>
        <taxon>Euteleostomi</taxon>
        <taxon>Actinopterygii</taxon>
        <taxon>Neopterygii</taxon>
        <taxon>Teleostei</taxon>
        <taxon>Anguilliformes</taxon>
        <taxon>Anguillidae</taxon>
        <taxon>Anguilla</taxon>
    </lineage>
</organism>
<proteinExistence type="predicted"/>
<name>A0A0E9SIJ6_ANGAN</name>
<evidence type="ECO:0000313" key="1">
    <source>
        <dbReference type="EMBL" id="JAH41136.1"/>
    </source>
</evidence>